<dbReference type="Gene3D" id="1.20.1580.10">
    <property type="entry name" value="ABC transporter ATPase like domain"/>
    <property type="match status" value="2"/>
</dbReference>
<dbReference type="PANTHER" id="PTHR43152">
    <property type="entry name" value="UVRABC SYSTEM PROTEIN A"/>
    <property type="match status" value="1"/>
</dbReference>
<dbReference type="GO" id="GO:0006289">
    <property type="term" value="P:nucleotide-excision repair"/>
    <property type="evidence" value="ECO:0007669"/>
    <property type="project" value="UniProtKB-UniRule"/>
</dbReference>
<keyword evidence="11 17" id="KW-0267">Excision nuclease</keyword>
<keyword evidence="4 17" id="KW-0677">Repeat</keyword>
<keyword evidence="17" id="KW-0742">SOS response</keyword>
<dbReference type="CDD" id="cd03270">
    <property type="entry name" value="ABC_UvrA_I"/>
    <property type="match status" value="1"/>
</dbReference>
<dbReference type="PROSITE" id="PS00211">
    <property type="entry name" value="ABC_TRANSPORTER_1"/>
    <property type="match status" value="2"/>
</dbReference>
<dbReference type="AlphaFoldDB" id="A0A841L080"/>
<accession>A0A841L080</accession>
<dbReference type="FunFam" id="3.40.50.300:FF:000028">
    <property type="entry name" value="UvrABC system protein A"/>
    <property type="match status" value="1"/>
</dbReference>
<evidence type="ECO:0000313" key="20">
    <source>
        <dbReference type="Proteomes" id="UP000579281"/>
    </source>
</evidence>
<dbReference type="InterPro" id="IPR041102">
    <property type="entry name" value="UvrA_inter"/>
</dbReference>
<feature type="binding site" evidence="17">
    <location>
        <begin position="33"/>
        <end position="40"/>
    </location>
    <ligand>
        <name>ATP</name>
        <dbReference type="ChEBI" id="CHEBI:30616"/>
    </ligand>
</feature>
<evidence type="ECO:0000256" key="10">
    <source>
        <dbReference type="ARBA" id="ARBA00022840"/>
    </source>
</evidence>
<dbReference type="GO" id="GO:0003677">
    <property type="term" value="F:DNA binding"/>
    <property type="evidence" value="ECO:0007669"/>
    <property type="project" value="UniProtKB-UniRule"/>
</dbReference>
<comment type="similarity">
    <text evidence="14 17">Belongs to the ABC transporter superfamily. UvrA family.</text>
</comment>
<dbReference type="InterPro" id="IPR013815">
    <property type="entry name" value="ATP_grasp_subdomain_1"/>
</dbReference>
<comment type="function">
    <text evidence="17">The UvrABC repair system catalyzes the recognition and processing of DNA lesions. UvrA is an ATPase and a DNA-binding protein. A damage recognition complex composed of 2 UvrA and 2 UvrB subunits scans DNA for abnormalities. When the presence of a lesion has been verified by UvrB, the UvrA molecules dissociate.</text>
</comment>
<keyword evidence="3 17" id="KW-0479">Metal-binding</keyword>
<dbReference type="InterPro" id="IPR041552">
    <property type="entry name" value="UvrA_DNA-bd"/>
</dbReference>
<feature type="zinc finger region" description="C4-type" evidence="17">
    <location>
        <begin position="252"/>
        <end position="279"/>
    </location>
</feature>
<organism evidence="19 20">
    <name type="scientific">Anaerosolibacter carboniphilus</name>
    <dbReference type="NCBI Taxonomy" id="1417629"/>
    <lineage>
        <taxon>Bacteria</taxon>
        <taxon>Bacillati</taxon>
        <taxon>Bacillota</taxon>
        <taxon>Clostridia</taxon>
        <taxon>Peptostreptococcales</taxon>
        <taxon>Thermotaleaceae</taxon>
        <taxon>Anaerosolibacter</taxon>
    </lineage>
</organism>
<dbReference type="InterPro" id="IPR017871">
    <property type="entry name" value="ABC_transporter-like_CS"/>
</dbReference>
<dbReference type="SMART" id="SM00382">
    <property type="entry name" value="AAA"/>
    <property type="match status" value="2"/>
</dbReference>
<dbReference type="InterPro" id="IPR003439">
    <property type="entry name" value="ABC_transporter-like_ATP-bd"/>
</dbReference>
<keyword evidence="2 17" id="KW-0963">Cytoplasm</keyword>
<dbReference type="PANTHER" id="PTHR43152:SF3">
    <property type="entry name" value="UVRABC SYSTEM PROTEIN A"/>
    <property type="match status" value="1"/>
</dbReference>
<evidence type="ECO:0000259" key="18">
    <source>
        <dbReference type="PROSITE" id="PS50893"/>
    </source>
</evidence>
<comment type="subcellular location">
    <subcellularLocation>
        <location evidence="1 17">Cytoplasm</location>
    </subcellularLocation>
</comment>
<dbReference type="Pfam" id="PF17755">
    <property type="entry name" value="UvrA_DNA-bind"/>
    <property type="match status" value="1"/>
</dbReference>
<evidence type="ECO:0000256" key="11">
    <source>
        <dbReference type="ARBA" id="ARBA00022881"/>
    </source>
</evidence>
<dbReference type="NCBIfam" id="NF001503">
    <property type="entry name" value="PRK00349.1"/>
    <property type="match status" value="1"/>
</dbReference>
<dbReference type="InterPro" id="IPR003593">
    <property type="entry name" value="AAA+_ATPase"/>
</dbReference>
<evidence type="ECO:0000256" key="13">
    <source>
        <dbReference type="ARBA" id="ARBA00023204"/>
    </source>
</evidence>
<dbReference type="Gene3D" id="3.40.50.300">
    <property type="entry name" value="P-loop containing nucleotide triphosphate hydrolases"/>
    <property type="match status" value="2"/>
</dbReference>
<dbReference type="GO" id="GO:0009381">
    <property type="term" value="F:excinuclease ABC activity"/>
    <property type="evidence" value="ECO:0007669"/>
    <property type="project" value="UniProtKB-UniRule"/>
</dbReference>
<evidence type="ECO:0000256" key="16">
    <source>
        <dbReference type="ARBA" id="ARBA00042156"/>
    </source>
</evidence>
<keyword evidence="13 17" id="KW-0234">DNA repair</keyword>
<evidence type="ECO:0000256" key="4">
    <source>
        <dbReference type="ARBA" id="ARBA00022737"/>
    </source>
</evidence>
<keyword evidence="7 17" id="KW-0228">DNA excision</keyword>
<evidence type="ECO:0000256" key="9">
    <source>
        <dbReference type="ARBA" id="ARBA00022833"/>
    </source>
</evidence>
<dbReference type="Proteomes" id="UP000579281">
    <property type="component" value="Unassembled WGS sequence"/>
</dbReference>
<dbReference type="PROSITE" id="PS50893">
    <property type="entry name" value="ABC_TRANSPORTER_2"/>
    <property type="match status" value="1"/>
</dbReference>
<keyword evidence="5 17" id="KW-0547">Nucleotide-binding</keyword>
<comment type="caution">
    <text evidence="19">The sequence shown here is derived from an EMBL/GenBank/DDBJ whole genome shotgun (WGS) entry which is preliminary data.</text>
</comment>
<evidence type="ECO:0000256" key="15">
    <source>
        <dbReference type="ARBA" id="ARBA00039316"/>
    </source>
</evidence>
<evidence type="ECO:0000256" key="6">
    <source>
        <dbReference type="ARBA" id="ARBA00022763"/>
    </source>
</evidence>
<dbReference type="GO" id="GO:0009380">
    <property type="term" value="C:excinuclease repair complex"/>
    <property type="evidence" value="ECO:0007669"/>
    <property type="project" value="InterPro"/>
</dbReference>
<proteinExistence type="inferred from homology"/>
<dbReference type="GO" id="GO:0008270">
    <property type="term" value="F:zinc ion binding"/>
    <property type="evidence" value="ECO:0007669"/>
    <property type="project" value="UniProtKB-UniRule"/>
</dbReference>
<dbReference type="RefSeq" id="WP_184310350.1">
    <property type="nucleotide sequence ID" value="NZ_JACHEN010000010.1"/>
</dbReference>
<dbReference type="GO" id="GO:0016887">
    <property type="term" value="F:ATP hydrolysis activity"/>
    <property type="evidence" value="ECO:0007669"/>
    <property type="project" value="InterPro"/>
</dbReference>
<evidence type="ECO:0000256" key="7">
    <source>
        <dbReference type="ARBA" id="ARBA00022769"/>
    </source>
</evidence>
<dbReference type="Pfam" id="PF17760">
    <property type="entry name" value="UvrA_inter"/>
    <property type="match status" value="1"/>
</dbReference>
<dbReference type="SUPFAM" id="SSF52540">
    <property type="entry name" value="P-loop containing nucleoside triphosphate hydrolases"/>
    <property type="match status" value="2"/>
</dbReference>
<dbReference type="GO" id="GO:0005524">
    <property type="term" value="F:ATP binding"/>
    <property type="evidence" value="ECO:0007669"/>
    <property type="project" value="UniProtKB-UniRule"/>
</dbReference>
<dbReference type="GO" id="GO:0005737">
    <property type="term" value="C:cytoplasm"/>
    <property type="evidence" value="ECO:0007669"/>
    <property type="project" value="UniProtKB-SubCell"/>
</dbReference>
<feature type="binding site" evidence="17">
    <location>
        <begin position="640"/>
        <end position="647"/>
    </location>
    <ligand>
        <name>ATP</name>
        <dbReference type="ChEBI" id="CHEBI:30616"/>
    </ligand>
</feature>
<sequence length="945" mass="104938">MAKNSIIVKGAKEHNLKNIDIEIPRDKFVVMTGLSGSGKSSLAFDTIYAEGQRRYVESLSAYARQFLGQMEKPDVEYIEGLSPAISIDQKTTSRNPRSTVGTVTEIYDYLRLLFARIGTPHCPICDREITQQTVDQIVDKLMALEERTKIQLLAPLVRGRKGEHTKVLEGIKRDGYVRVRIDGEIREIAEDIKLEKNKKHTIEVVVDRIVIKEGIEKRLSDSIETTLSLSEGLVIVNIIDGEDMLFSTKFSCPEHGIGIEELEPRMFSFNSPFGACPDCNGIGYLQKIDSDLIIPNASLSIREGAVAPLSNSSEGTYYYEMIDALAKDHSVDLDTPMEQLPETFIHEVLYGTGKRAIEFTYESKFGGMKKYRSPFEGIIKNLERRYKETNSDYMREKIEEFMSLTPCDSCKGMRLKPEVLAVKIAGKNIAEATEFSVRSALDFFGNLELSEKNKMISRQILKEINERLGFLVDVGLDYLTLSRAAGTLSGGESQRIRLATQIGSSLVGVLYILDEPSIGLHQRDNEKLLKTLRNLTDLGNTLIVVEHDEDTMFAADHIIDIGPGAGANGGKIIAQGTVDDIMNSEDSITGQYLAGKKKIEIPAERRAPNGKWIEVVGAKENNLKNLTVKIPLGVFVSVTGVSGSGKSTLINEILHKKLSMELHRAKSKPGKHEEVRGLEYIDKVIDIDQSPIGRTPRSNPATYTGVFDMIRDVFAQVPEAKVRGYQKGRFSFNVKGGRCEACKGDGIIKIEMHFLPDVYVPCDVCKGKRYNRETLEVKYKGKSISEVLDMTVEEAVSFFQNIPSIKRKLETLHEVGLGYIKLGQPSTQLSGGEAQRIKLATELSKRSTGRTLYILDEPTTGLHIADIHKLIGVLNRLVESGNTVLVIEHNLDVIKTSDYIIDLGPEGGDKGGLIVGQGTPEEIVKIPQSYTGLFLKKVLDRDLKA</sequence>
<dbReference type="HAMAP" id="MF_00205">
    <property type="entry name" value="UvrA"/>
    <property type="match status" value="1"/>
</dbReference>
<gene>
    <name evidence="17" type="primary">uvrA</name>
    <name evidence="19" type="ORF">HNQ80_001886</name>
</gene>
<evidence type="ECO:0000256" key="14">
    <source>
        <dbReference type="ARBA" id="ARBA00038000"/>
    </source>
</evidence>
<protein>
    <recommendedName>
        <fullName evidence="15 17">UvrABC system protein A</fullName>
        <shortName evidence="17">UvrA protein</shortName>
    </recommendedName>
    <alternativeName>
        <fullName evidence="16 17">Excinuclease ABC subunit A</fullName>
    </alternativeName>
</protein>
<dbReference type="NCBIfam" id="TIGR00630">
    <property type="entry name" value="uvra"/>
    <property type="match status" value="1"/>
</dbReference>
<reference evidence="19 20" key="1">
    <citation type="submission" date="2020-08" db="EMBL/GenBank/DDBJ databases">
        <title>Genomic Encyclopedia of Type Strains, Phase IV (KMG-IV): sequencing the most valuable type-strain genomes for metagenomic binning, comparative biology and taxonomic classification.</title>
        <authorList>
            <person name="Goeker M."/>
        </authorList>
    </citation>
    <scope>NUCLEOTIDE SEQUENCE [LARGE SCALE GENOMIC DNA]</scope>
    <source>
        <strain evidence="19 20">DSM 103526</strain>
    </source>
</reference>
<keyword evidence="8 17" id="KW-0863">Zinc-finger</keyword>
<dbReference type="Gene3D" id="1.10.8.280">
    <property type="entry name" value="ABC transporter ATPase domain-like"/>
    <property type="match status" value="1"/>
</dbReference>
<feature type="zinc finger region" description="C4-type" evidence="17">
    <location>
        <begin position="739"/>
        <end position="765"/>
    </location>
</feature>
<feature type="domain" description="ABC transporter" evidence="18">
    <location>
        <begin position="605"/>
        <end position="936"/>
    </location>
</feature>
<dbReference type="Gene3D" id="3.30.1490.20">
    <property type="entry name" value="ATP-grasp fold, A domain"/>
    <property type="match status" value="1"/>
</dbReference>
<evidence type="ECO:0000256" key="3">
    <source>
        <dbReference type="ARBA" id="ARBA00022723"/>
    </source>
</evidence>
<keyword evidence="20" id="KW-1185">Reference proteome</keyword>
<keyword evidence="6 17" id="KW-0227">DNA damage</keyword>
<dbReference type="CDD" id="cd03271">
    <property type="entry name" value="ABC_UvrA_II"/>
    <property type="match status" value="1"/>
</dbReference>
<evidence type="ECO:0000256" key="1">
    <source>
        <dbReference type="ARBA" id="ARBA00004496"/>
    </source>
</evidence>
<dbReference type="InterPro" id="IPR004602">
    <property type="entry name" value="UvrA"/>
</dbReference>
<evidence type="ECO:0000313" key="19">
    <source>
        <dbReference type="EMBL" id="MBB6215795.1"/>
    </source>
</evidence>
<name>A0A841L080_9FIRM</name>
<evidence type="ECO:0000256" key="2">
    <source>
        <dbReference type="ARBA" id="ARBA00022490"/>
    </source>
</evidence>
<evidence type="ECO:0000256" key="8">
    <source>
        <dbReference type="ARBA" id="ARBA00022771"/>
    </source>
</evidence>
<comment type="subunit">
    <text evidence="17">Forms a heterotetramer with UvrB during the search for lesions.</text>
</comment>
<keyword evidence="10 17" id="KW-0067">ATP-binding</keyword>
<evidence type="ECO:0000256" key="5">
    <source>
        <dbReference type="ARBA" id="ARBA00022741"/>
    </source>
</evidence>
<dbReference type="EMBL" id="JACHEN010000010">
    <property type="protein sequence ID" value="MBB6215795.1"/>
    <property type="molecule type" value="Genomic_DNA"/>
</dbReference>
<evidence type="ECO:0000256" key="17">
    <source>
        <dbReference type="HAMAP-Rule" id="MF_00205"/>
    </source>
</evidence>
<keyword evidence="12 17" id="KW-0238">DNA-binding</keyword>
<dbReference type="GO" id="GO:0009432">
    <property type="term" value="P:SOS response"/>
    <property type="evidence" value="ECO:0007669"/>
    <property type="project" value="UniProtKB-UniRule"/>
</dbReference>
<dbReference type="InterPro" id="IPR027417">
    <property type="entry name" value="P-loop_NTPase"/>
</dbReference>
<keyword evidence="9 17" id="KW-0862">Zinc</keyword>
<evidence type="ECO:0000256" key="12">
    <source>
        <dbReference type="ARBA" id="ARBA00023125"/>
    </source>
</evidence>
<dbReference type="FunFam" id="1.20.1580.10:FF:000002">
    <property type="entry name" value="UvrABC system protein A"/>
    <property type="match status" value="1"/>
</dbReference>